<evidence type="ECO:0000313" key="10">
    <source>
        <dbReference type="Proteomes" id="UP000278746"/>
    </source>
</evidence>
<dbReference type="InterPro" id="IPR051791">
    <property type="entry name" value="Pra-immunoreactive"/>
</dbReference>
<keyword evidence="4 7" id="KW-1133">Transmembrane helix</keyword>
<dbReference type="PANTHER" id="PTHR36115">
    <property type="entry name" value="PROLINE-RICH ANTIGEN HOMOLOG-RELATED"/>
    <property type="match status" value="1"/>
</dbReference>
<evidence type="ECO:0000256" key="4">
    <source>
        <dbReference type="ARBA" id="ARBA00022989"/>
    </source>
</evidence>
<dbReference type="OrthoDB" id="9793824at2"/>
<evidence type="ECO:0000256" key="3">
    <source>
        <dbReference type="ARBA" id="ARBA00022692"/>
    </source>
</evidence>
<evidence type="ECO:0000256" key="2">
    <source>
        <dbReference type="ARBA" id="ARBA00022475"/>
    </source>
</evidence>
<comment type="caution">
    <text evidence="9">The sequence shown here is derived from an EMBL/GenBank/DDBJ whole genome shotgun (WGS) entry which is preliminary data.</text>
</comment>
<proteinExistence type="predicted"/>
<dbReference type="InterPro" id="IPR010432">
    <property type="entry name" value="RDD"/>
</dbReference>
<evidence type="ECO:0000256" key="1">
    <source>
        <dbReference type="ARBA" id="ARBA00004651"/>
    </source>
</evidence>
<organism evidence="9 10">
    <name type="scientific">Alteribacter keqinensis</name>
    <dbReference type="NCBI Taxonomy" id="2483800"/>
    <lineage>
        <taxon>Bacteria</taxon>
        <taxon>Bacillati</taxon>
        <taxon>Bacillota</taxon>
        <taxon>Bacilli</taxon>
        <taxon>Bacillales</taxon>
        <taxon>Bacillaceae</taxon>
        <taxon>Alteribacter</taxon>
    </lineage>
</organism>
<keyword evidence="3 7" id="KW-0812">Transmembrane</keyword>
<keyword evidence="2" id="KW-1003">Cell membrane</keyword>
<dbReference type="GO" id="GO:0005886">
    <property type="term" value="C:plasma membrane"/>
    <property type="evidence" value="ECO:0007669"/>
    <property type="project" value="UniProtKB-SubCell"/>
</dbReference>
<dbReference type="Proteomes" id="UP000278746">
    <property type="component" value="Unassembled WGS sequence"/>
</dbReference>
<evidence type="ECO:0000313" key="9">
    <source>
        <dbReference type="EMBL" id="RNA70355.1"/>
    </source>
</evidence>
<dbReference type="Pfam" id="PF06271">
    <property type="entry name" value="RDD"/>
    <property type="match status" value="1"/>
</dbReference>
<evidence type="ECO:0000256" key="6">
    <source>
        <dbReference type="SAM" id="MobiDB-lite"/>
    </source>
</evidence>
<feature type="compositionally biased region" description="Basic and acidic residues" evidence="6">
    <location>
        <begin position="19"/>
        <end position="28"/>
    </location>
</feature>
<dbReference type="PANTHER" id="PTHR36115:SF9">
    <property type="entry name" value="LMO1584 PROTEIN"/>
    <property type="match status" value="1"/>
</dbReference>
<keyword evidence="10" id="KW-1185">Reference proteome</keyword>
<name>A0A3M7U0Z9_9BACI</name>
<feature type="domain" description="RDD" evidence="8">
    <location>
        <begin position="49"/>
        <end position="177"/>
    </location>
</feature>
<accession>A0A3M7U0Z9</accession>
<reference evidence="9 10" key="1">
    <citation type="submission" date="2018-10" db="EMBL/GenBank/DDBJ databases">
        <title>Bacillus Keqinensis sp. nov., a moderately halophilic bacterium isolated from a saline-alkaline lake.</title>
        <authorList>
            <person name="Wang H."/>
        </authorList>
    </citation>
    <scope>NUCLEOTIDE SEQUENCE [LARGE SCALE GENOMIC DNA]</scope>
    <source>
        <strain evidence="9 10">KQ-3</strain>
    </source>
</reference>
<feature type="region of interest" description="Disordered" evidence="6">
    <location>
        <begin position="1"/>
        <end position="28"/>
    </location>
</feature>
<feature type="transmembrane region" description="Helical" evidence="7">
    <location>
        <begin position="88"/>
        <end position="108"/>
    </location>
</feature>
<evidence type="ECO:0000256" key="7">
    <source>
        <dbReference type="SAM" id="Phobius"/>
    </source>
</evidence>
<dbReference type="AlphaFoldDB" id="A0A3M7U0Z9"/>
<evidence type="ECO:0000259" key="8">
    <source>
        <dbReference type="Pfam" id="PF06271"/>
    </source>
</evidence>
<protein>
    <submittedName>
        <fullName evidence="9">RDD family protein</fullName>
    </submittedName>
</protein>
<comment type="subcellular location">
    <subcellularLocation>
        <location evidence="1">Cell membrane</location>
        <topology evidence="1">Multi-pass membrane protein</topology>
    </subcellularLocation>
</comment>
<gene>
    <name evidence="9" type="ORF">EBO34_10635</name>
</gene>
<dbReference type="EMBL" id="RHIB01000001">
    <property type="protein sequence ID" value="RNA70355.1"/>
    <property type="molecule type" value="Genomic_DNA"/>
</dbReference>
<feature type="transmembrane region" description="Helical" evidence="7">
    <location>
        <begin position="56"/>
        <end position="82"/>
    </location>
</feature>
<dbReference type="RefSeq" id="WP_122898062.1">
    <property type="nucleotide sequence ID" value="NZ_RHIB01000001.1"/>
</dbReference>
<keyword evidence="5 7" id="KW-0472">Membrane</keyword>
<evidence type="ECO:0000256" key="5">
    <source>
        <dbReference type="ARBA" id="ARBA00023136"/>
    </source>
</evidence>
<sequence>MNDNREYEKQEEEALTDSAAEREEDREDIEVVHSNERDEIERFHEPIYYGGFWMRFWAYLVDLLIVSSLNGLIAGSVLAIIGLEGLTFGIYSLAGLVSALVAFSYFSIMTKIMGQTLGKLIFGLSVISVKHETLTWGDVIMREVVGRFIHRSLVITNVLYIVVGFDSRKQGIHDKFADTAVVLEPRQTRRSA</sequence>